<dbReference type="Proteomes" id="UP000007800">
    <property type="component" value="Unassembled WGS sequence"/>
</dbReference>
<evidence type="ECO:0008006" key="3">
    <source>
        <dbReference type="Google" id="ProtNLM"/>
    </source>
</evidence>
<protein>
    <recommendedName>
        <fullName evidence="3">SMP-30/Gluconolactonase/LRE-like region domain-containing protein</fullName>
    </recommendedName>
</protein>
<dbReference type="RefSeq" id="XP_002780045.1">
    <property type="nucleotide sequence ID" value="XM_002779999.1"/>
</dbReference>
<accession>C5KUF3</accession>
<dbReference type="GeneID" id="9060517"/>
<dbReference type="OrthoDB" id="432484at2759"/>
<proteinExistence type="predicted"/>
<name>C5KUF3_PERM5</name>
<sequence>MKSDSQVASLELRLIEHLWGCNSKTSGPIAELEACIRDYIPPGGYSLDCPRERVTLTKQPEFLLSRKGALLGVHATWDDIILWPVDHQGEVIVLEPGCDARGSLYVYDSDGDRLLVLYDNNTRLMMHYVGEKSRAPSVVAVKGIPSTVSNGSIAFGDGCLYCTFTQRNVLEVYCVRVEGSGGSAVARMVWSHTVAANTSCPPNVKCRATEPGVIDVVFRARVDGFRLAKLHFSTEDDSPMLLRSITSTLPELDGRLQNLDPQYVGLIGDNWIGALGERLSTSPNSAGGKSHWFMVVGKNGHFVGCAMKGAGSIDIKQIVTGVNDTVFISVETKPTSLSAWKSDWTPSGSAGAVSCDLHALRVYRRDVER</sequence>
<evidence type="ECO:0000313" key="2">
    <source>
        <dbReference type="Proteomes" id="UP000007800"/>
    </source>
</evidence>
<evidence type="ECO:0000313" key="1">
    <source>
        <dbReference type="EMBL" id="EER11840.1"/>
    </source>
</evidence>
<organism evidence="2">
    <name type="scientific">Perkinsus marinus (strain ATCC 50983 / TXsc)</name>
    <dbReference type="NCBI Taxonomy" id="423536"/>
    <lineage>
        <taxon>Eukaryota</taxon>
        <taxon>Sar</taxon>
        <taxon>Alveolata</taxon>
        <taxon>Perkinsozoa</taxon>
        <taxon>Perkinsea</taxon>
        <taxon>Perkinsida</taxon>
        <taxon>Perkinsidae</taxon>
        <taxon>Perkinsus</taxon>
    </lineage>
</organism>
<reference evidence="1 2" key="1">
    <citation type="submission" date="2008-07" db="EMBL/GenBank/DDBJ databases">
        <authorList>
            <person name="El-Sayed N."/>
            <person name="Caler E."/>
            <person name="Inman J."/>
            <person name="Amedeo P."/>
            <person name="Hass B."/>
            <person name="Wortman J."/>
        </authorList>
    </citation>
    <scope>NUCLEOTIDE SEQUENCE [LARGE SCALE GENOMIC DNA]</scope>
    <source>
        <strain evidence="2">ATCC 50983 / TXsc</strain>
    </source>
</reference>
<dbReference type="InParanoid" id="C5KUF3"/>
<dbReference type="AlphaFoldDB" id="C5KUF3"/>
<gene>
    <name evidence="1" type="ORF">Pmar_PMAR015547</name>
</gene>
<dbReference type="EMBL" id="GG676258">
    <property type="protein sequence ID" value="EER11840.1"/>
    <property type="molecule type" value="Genomic_DNA"/>
</dbReference>
<keyword evidence="2" id="KW-1185">Reference proteome</keyword>
<dbReference type="OMA" id="ARMVWSH"/>